<dbReference type="PROSITE" id="PS00028">
    <property type="entry name" value="ZINC_FINGER_C2H2_1"/>
    <property type="match status" value="1"/>
</dbReference>
<dbReference type="PANTHER" id="PTHR45888:SF5">
    <property type="entry name" value="D4, ISOFORM A"/>
    <property type="match status" value="1"/>
</dbReference>
<dbReference type="GO" id="GO:0007399">
    <property type="term" value="P:nervous system development"/>
    <property type="evidence" value="ECO:0007669"/>
    <property type="project" value="TreeGrafter"/>
</dbReference>
<feature type="region of interest" description="Disordered" evidence="11">
    <location>
        <begin position="273"/>
        <end position="342"/>
    </location>
</feature>
<dbReference type="AlphaFoldDB" id="A0AA88HCW7"/>
<dbReference type="CDD" id="cd15619">
    <property type="entry name" value="PHD1_d4"/>
    <property type="match status" value="1"/>
</dbReference>
<evidence type="ECO:0000256" key="5">
    <source>
        <dbReference type="ARBA" id="ARBA00022771"/>
    </source>
</evidence>
<evidence type="ECO:0000256" key="7">
    <source>
        <dbReference type="ARBA" id="ARBA00023015"/>
    </source>
</evidence>
<feature type="region of interest" description="Disordered" evidence="11">
    <location>
        <begin position="152"/>
        <end position="204"/>
    </location>
</feature>
<feature type="domain" description="PHD-type" evidence="12">
    <location>
        <begin position="357"/>
        <end position="417"/>
    </location>
</feature>
<protein>
    <recommendedName>
        <fullName evidence="12">PHD-type domain-containing protein</fullName>
    </recommendedName>
</protein>
<evidence type="ECO:0000256" key="8">
    <source>
        <dbReference type="ARBA" id="ARBA00023163"/>
    </source>
</evidence>
<dbReference type="SUPFAM" id="SSF57903">
    <property type="entry name" value="FYVE/PHD zinc finger"/>
    <property type="match status" value="2"/>
</dbReference>
<comment type="subcellular location">
    <subcellularLocation>
        <location evidence="1">Nucleus</location>
    </subcellularLocation>
</comment>
<evidence type="ECO:0000256" key="3">
    <source>
        <dbReference type="ARBA" id="ARBA00022723"/>
    </source>
</evidence>
<evidence type="ECO:0000256" key="10">
    <source>
        <dbReference type="PROSITE-ProRule" id="PRU00146"/>
    </source>
</evidence>
<dbReference type="Proteomes" id="UP001187531">
    <property type="component" value="Unassembled WGS sequence"/>
</dbReference>
<evidence type="ECO:0000256" key="4">
    <source>
        <dbReference type="ARBA" id="ARBA00022737"/>
    </source>
</evidence>
<proteinExistence type="inferred from homology"/>
<dbReference type="InterPro" id="IPR013083">
    <property type="entry name" value="Znf_RING/FYVE/PHD"/>
</dbReference>
<evidence type="ECO:0000313" key="13">
    <source>
        <dbReference type="EMBL" id="KAK2703022.1"/>
    </source>
</evidence>
<dbReference type="GO" id="GO:0071565">
    <property type="term" value="C:nBAF complex"/>
    <property type="evidence" value="ECO:0007669"/>
    <property type="project" value="TreeGrafter"/>
</dbReference>
<keyword evidence="8" id="KW-0804">Transcription</keyword>
<reference evidence="13" key="1">
    <citation type="submission" date="2023-07" db="EMBL/GenBank/DDBJ databases">
        <title>Chromosome-level genome assembly of Artemia franciscana.</title>
        <authorList>
            <person name="Jo E."/>
        </authorList>
    </citation>
    <scope>NUCLEOTIDE SEQUENCE</scope>
    <source>
        <tissue evidence="13">Whole body</tissue>
    </source>
</reference>
<organism evidence="13 14">
    <name type="scientific">Artemia franciscana</name>
    <name type="common">Brine shrimp</name>
    <name type="synonym">Artemia sanfranciscana</name>
    <dbReference type="NCBI Taxonomy" id="6661"/>
    <lineage>
        <taxon>Eukaryota</taxon>
        <taxon>Metazoa</taxon>
        <taxon>Ecdysozoa</taxon>
        <taxon>Arthropoda</taxon>
        <taxon>Crustacea</taxon>
        <taxon>Branchiopoda</taxon>
        <taxon>Anostraca</taxon>
        <taxon>Artemiidae</taxon>
        <taxon>Artemia</taxon>
    </lineage>
</organism>
<keyword evidence="14" id="KW-1185">Reference proteome</keyword>
<feature type="compositionally biased region" description="Pro residues" evidence="11">
    <location>
        <begin position="306"/>
        <end position="317"/>
    </location>
</feature>
<feature type="compositionally biased region" description="Basic and acidic residues" evidence="11">
    <location>
        <begin position="121"/>
        <end position="136"/>
    </location>
</feature>
<name>A0AA88HCW7_ARTSF</name>
<evidence type="ECO:0000256" key="6">
    <source>
        <dbReference type="ARBA" id="ARBA00022833"/>
    </source>
</evidence>
<feature type="domain" description="PHD-type" evidence="12">
    <location>
        <begin position="414"/>
        <end position="464"/>
    </location>
</feature>
<gene>
    <name evidence="13" type="ORF">QYM36_018421</name>
</gene>
<dbReference type="Gene3D" id="3.30.40.10">
    <property type="entry name" value="Zinc/RING finger domain, C3HC4 (zinc finger)"/>
    <property type="match status" value="1"/>
</dbReference>
<dbReference type="PROSITE" id="PS50016">
    <property type="entry name" value="ZF_PHD_2"/>
    <property type="match status" value="2"/>
</dbReference>
<dbReference type="InterPro" id="IPR019787">
    <property type="entry name" value="Znf_PHD-finger"/>
</dbReference>
<dbReference type="Pfam" id="PF00628">
    <property type="entry name" value="PHD"/>
    <property type="match status" value="2"/>
</dbReference>
<dbReference type="InterPro" id="IPR013087">
    <property type="entry name" value="Znf_C2H2_type"/>
</dbReference>
<keyword evidence="5 10" id="KW-0863">Zinc-finger</keyword>
<evidence type="ECO:0000256" key="9">
    <source>
        <dbReference type="ARBA" id="ARBA00023242"/>
    </source>
</evidence>
<dbReference type="PANTHER" id="PTHR45888">
    <property type="entry name" value="HL01030P-RELATED"/>
    <property type="match status" value="1"/>
</dbReference>
<feature type="compositionally biased region" description="Pro residues" evidence="11">
    <location>
        <begin position="326"/>
        <end position="335"/>
    </location>
</feature>
<keyword evidence="7" id="KW-0805">Transcription regulation</keyword>
<evidence type="ECO:0000256" key="2">
    <source>
        <dbReference type="ARBA" id="ARBA00010539"/>
    </source>
</evidence>
<keyword evidence="6" id="KW-0862">Zinc</keyword>
<dbReference type="InterPro" id="IPR001965">
    <property type="entry name" value="Znf_PHD"/>
</dbReference>
<feature type="compositionally biased region" description="Acidic residues" evidence="11">
    <location>
        <begin position="152"/>
        <end position="164"/>
    </location>
</feature>
<dbReference type="InterPro" id="IPR011011">
    <property type="entry name" value="Znf_FYVE_PHD"/>
</dbReference>
<evidence type="ECO:0000256" key="11">
    <source>
        <dbReference type="SAM" id="MobiDB-lite"/>
    </source>
</evidence>
<dbReference type="Pfam" id="PF14051">
    <property type="entry name" value="DPF1-3_N"/>
    <property type="match status" value="1"/>
</dbReference>
<feature type="region of interest" description="Disordered" evidence="11">
    <location>
        <begin position="229"/>
        <end position="260"/>
    </location>
</feature>
<evidence type="ECO:0000256" key="1">
    <source>
        <dbReference type="ARBA" id="ARBA00004123"/>
    </source>
</evidence>
<dbReference type="EMBL" id="JAVRJZ010000124">
    <property type="protein sequence ID" value="KAK2703022.1"/>
    <property type="molecule type" value="Genomic_DNA"/>
</dbReference>
<feature type="compositionally biased region" description="Pro residues" evidence="11">
    <location>
        <begin position="236"/>
        <end position="248"/>
    </location>
</feature>
<evidence type="ECO:0000313" key="14">
    <source>
        <dbReference type="Proteomes" id="UP001187531"/>
    </source>
</evidence>
<dbReference type="CDD" id="cd15530">
    <property type="entry name" value="PHD2_d4"/>
    <property type="match status" value="1"/>
</dbReference>
<feature type="region of interest" description="Disordered" evidence="11">
    <location>
        <begin position="117"/>
        <end position="136"/>
    </location>
</feature>
<keyword evidence="4" id="KW-0677">Repeat</keyword>
<dbReference type="FunFam" id="3.30.40.10:FF:000005">
    <property type="entry name" value="zinc finger protein isoform X1"/>
    <property type="match status" value="1"/>
</dbReference>
<dbReference type="GO" id="GO:0008270">
    <property type="term" value="F:zinc ion binding"/>
    <property type="evidence" value="ECO:0007669"/>
    <property type="project" value="UniProtKB-KW"/>
</dbReference>
<accession>A0AA88HCW7</accession>
<keyword evidence="3" id="KW-0479">Metal-binding</keyword>
<keyword evidence="9" id="KW-0539">Nucleus</keyword>
<dbReference type="InterPro" id="IPR025750">
    <property type="entry name" value="DPF1-3_N"/>
</dbReference>
<dbReference type="SMART" id="SM00249">
    <property type="entry name" value="PHD"/>
    <property type="match status" value="2"/>
</dbReference>
<evidence type="ECO:0000259" key="12">
    <source>
        <dbReference type="PROSITE" id="PS50016"/>
    </source>
</evidence>
<comment type="caution">
    <text evidence="13">The sequence shown here is derived from an EMBL/GenBank/DDBJ whole genome shotgun (WGS) entry which is preliminary data.</text>
</comment>
<comment type="similarity">
    <text evidence="2">Belongs to the requiem/DPF family.</text>
</comment>
<sequence>MASTVDSMWSDITVNKELVSKLEKFINSDQAYIDVIRNSSVFNTRLAEDRKMRLPYYDVQTGVAQHCTSLWMSSRQRMPGQKEGQIYTYPTKPWMKRRRQYLVAPPKKELLDEEEAGMAMSHEDSRDTTIGKEDTISKEPWFFDENEDVLDFEEPEPESDDDYADTAKPKRRRRIVAPVKAPKREGRARRKGPTHASTDPLTDADKPYLCALCPARYKTRPGLTYHYAHSHKDQPRPPIENPLIVPPPELDHEESNSPMDFEEAGRNYYKLGRGGRSRPSPALATRVPSPQVENTKRRAAAISPPRINPPSPPPPTLIPQVQTPTPVLPAAPTPPAVSQTPSPIKEPLAEAPRAAPSPFCDFCLGDVANNKKTGNSEELVSCADCGRSGHPSCLQFTANMMVSVLKYRWQCIECKCCSLCGTSDNDEQLLFCDDCDRGYHMYCLKPPLSEPPEGSWSCHLCVREFHK</sequence>